<reference evidence="2" key="1">
    <citation type="submission" date="2016-03" db="EMBL/GenBank/DDBJ databases">
        <authorList>
            <person name="Berryman E.N."/>
            <person name="Forrest K.M."/>
            <person name="McHale L."/>
            <person name="Wertz A.T."/>
            <person name="Zhuang Z."/>
            <person name="Kasturiarachi N.S."/>
            <person name="Pressimone C.A."/>
            <person name="Schiebel J.G."/>
            <person name="Furbee E.C."/>
            <person name="Grubb S.R."/>
            <person name="Warner M.H."/>
            <person name="Montgomery M.T."/>
            <person name="Garlena R.A."/>
            <person name="Russell D.A."/>
            <person name="Pope W.H."/>
            <person name="Jacobs-Sera D."/>
            <person name="Hendrix R.W."/>
            <person name="Hatfull G.F."/>
        </authorList>
    </citation>
    <scope>NUCLEOTIDE SEQUENCE [LARGE SCALE GENOMIC DNA]</scope>
</reference>
<dbReference type="RefSeq" id="YP_009302824.1">
    <property type="nucleotide sequence ID" value="NC_031247.1"/>
</dbReference>
<gene>
    <name evidence="1" type="primary">67</name>
    <name evidence="1" type="ORF">SEA_BETTERKATZ_67</name>
</gene>
<evidence type="ECO:0000313" key="1">
    <source>
        <dbReference type="EMBL" id="AMS03702.1"/>
    </source>
</evidence>
<dbReference type="EMBL" id="KU963261">
    <property type="protein sequence ID" value="AMS03702.1"/>
    <property type="molecule type" value="Genomic_DNA"/>
</dbReference>
<keyword evidence="2" id="KW-1185">Reference proteome</keyword>
<name>A0A142KC69_9CAUD</name>
<evidence type="ECO:0000313" key="2">
    <source>
        <dbReference type="Proteomes" id="UP000203938"/>
    </source>
</evidence>
<proteinExistence type="predicted"/>
<protein>
    <submittedName>
        <fullName evidence="1">Uncharacterized protein</fullName>
    </submittedName>
</protein>
<accession>A0A142KC69</accession>
<organism evidence="1 2">
    <name type="scientific">Gordonia phage BetterKatz</name>
    <dbReference type="NCBI Taxonomy" id="1821551"/>
    <lineage>
        <taxon>Viruses</taxon>
        <taxon>Duplodnaviria</taxon>
        <taxon>Heunggongvirae</taxon>
        <taxon>Uroviricota</taxon>
        <taxon>Caudoviricetes</taxon>
        <taxon>Betterkatzvirus</taxon>
        <taxon>Betterkatzvirus betterkatz</taxon>
    </lineage>
</organism>
<dbReference type="GeneID" id="29125632"/>
<sequence length="78" mass="9091">MARNMIRVMPNRSASERVQSWSVLEARAATRDGGAVWWRWLEIGCYRGNARGRRLALDHGNWRARKLRETTRDPQGPE</sequence>
<dbReference type="KEGG" id="vg:29125632"/>
<dbReference type="Proteomes" id="UP000203938">
    <property type="component" value="Segment"/>
</dbReference>